<keyword evidence="6" id="KW-0693">Viral RNA replication</keyword>
<dbReference type="EC" id="2.7.7.48" evidence="1"/>
<keyword evidence="4" id="KW-0548">Nucleotidyltransferase</keyword>
<keyword evidence="5" id="KW-0547">Nucleotide-binding</keyword>
<keyword evidence="9" id="KW-0460">Magnesium</keyword>
<evidence type="ECO:0000256" key="7">
    <source>
        <dbReference type="ARBA" id="ARBA00030248"/>
    </source>
</evidence>
<evidence type="ECO:0000256" key="2">
    <source>
        <dbReference type="ARBA" id="ARBA00022484"/>
    </source>
</evidence>
<evidence type="ECO:0000313" key="12">
    <source>
        <dbReference type="Proteomes" id="UP000679625"/>
    </source>
</evidence>
<dbReference type="SUPFAM" id="SSF56672">
    <property type="entry name" value="DNA/RNA polymerases"/>
    <property type="match status" value="1"/>
</dbReference>
<dbReference type="InterPro" id="IPR007096">
    <property type="entry name" value="RNA-dir_Rpol_cat_phage"/>
</dbReference>
<feature type="binding site" evidence="9">
    <location>
        <position position="355"/>
    </location>
    <ligand>
        <name>Mg(2+)</name>
        <dbReference type="ChEBI" id="CHEBI:18420"/>
        <label>2</label>
    </ligand>
</feature>
<dbReference type="GeneID" id="80397908"/>
<keyword evidence="2 11" id="KW-0696">RNA-directed RNA polymerase</keyword>
<keyword evidence="3" id="KW-0808">Transferase</keyword>
<feature type="non-terminal residue" evidence="11">
    <location>
        <position position="582"/>
    </location>
</feature>
<dbReference type="GO" id="GO:0003968">
    <property type="term" value="F:RNA-directed RNA polymerase activity"/>
    <property type="evidence" value="ECO:0007669"/>
    <property type="project" value="UniProtKB-KW"/>
</dbReference>
<dbReference type="EMBL" id="BK014219">
    <property type="protein sequence ID" value="DAD52830.1"/>
    <property type="molecule type" value="Genomic_RNA"/>
</dbReference>
<dbReference type="InterPro" id="IPR043502">
    <property type="entry name" value="DNA/RNA_pol_sf"/>
</dbReference>
<evidence type="ECO:0000256" key="3">
    <source>
        <dbReference type="ARBA" id="ARBA00022679"/>
    </source>
</evidence>
<evidence type="ECO:0000259" key="10">
    <source>
        <dbReference type="PROSITE" id="PS50522"/>
    </source>
</evidence>
<dbReference type="KEGG" id="vg:80397908"/>
<gene>
    <name evidence="11" type="primary">SRR5995670_1_3</name>
</gene>
<dbReference type="GO" id="GO:0039694">
    <property type="term" value="P:viral RNA genome replication"/>
    <property type="evidence" value="ECO:0007669"/>
    <property type="project" value="InterPro"/>
</dbReference>
<dbReference type="Proteomes" id="UP000679625">
    <property type="component" value="Segment"/>
</dbReference>
<evidence type="ECO:0000256" key="1">
    <source>
        <dbReference type="ARBA" id="ARBA00012494"/>
    </source>
</evidence>
<evidence type="ECO:0000256" key="8">
    <source>
        <dbReference type="ARBA" id="ARBA00048744"/>
    </source>
</evidence>
<dbReference type="InterPro" id="IPR005093">
    <property type="entry name" value="RNArep_beta"/>
</dbReference>
<evidence type="ECO:0000256" key="4">
    <source>
        <dbReference type="ARBA" id="ARBA00022695"/>
    </source>
</evidence>
<dbReference type="GO" id="GO:0046872">
    <property type="term" value="F:metal ion binding"/>
    <property type="evidence" value="ECO:0007669"/>
    <property type="project" value="UniProtKB-KW"/>
</dbReference>
<evidence type="ECO:0000313" key="11">
    <source>
        <dbReference type="EMBL" id="DAD52830.1"/>
    </source>
</evidence>
<comment type="cofactor">
    <cofactor evidence="9">
        <name>Mg(2+)</name>
        <dbReference type="ChEBI" id="CHEBI:18420"/>
    </cofactor>
    <text evidence="9">Binds 2 Mg(2+) per subunit.</text>
</comment>
<comment type="catalytic activity">
    <reaction evidence="8">
        <text>RNA(n) + a ribonucleoside 5'-triphosphate = RNA(n+1) + diphosphate</text>
        <dbReference type="Rhea" id="RHEA:21248"/>
        <dbReference type="Rhea" id="RHEA-COMP:14527"/>
        <dbReference type="Rhea" id="RHEA-COMP:17342"/>
        <dbReference type="ChEBI" id="CHEBI:33019"/>
        <dbReference type="ChEBI" id="CHEBI:61557"/>
        <dbReference type="ChEBI" id="CHEBI:140395"/>
        <dbReference type="EC" id="2.7.7.48"/>
    </reaction>
</comment>
<feature type="binding site" evidence="9">
    <location>
        <position position="277"/>
    </location>
    <ligand>
        <name>Mg(2+)</name>
        <dbReference type="ChEBI" id="CHEBI:18420"/>
        <label>2</label>
    </ligand>
</feature>
<accession>A0A8S5L555</accession>
<evidence type="ECO:0000256" key="9">
    <source>
        <dbReference type="PIRSR" id="PIRSR605093-1"/>
    </source>
</evidence>
<dbReference type="RefSeq" id="YP_010769014.1">
    <property type="nucleotide sequence ID" value="NC_073853.1"/>
</dbReference>
<proteinExistence type="predicted"/>
<organism evidence="11 12">
    <name type="scientific">ssRNA phage SRR5995670_1</name>
    <dbReference type="NCBI Taxonomy" id="2786478"/>
    <lineage>
        <taxon>Viruses</taxon>
        <taxon>Riboviria</taxon>
        <taxon>Orthornavirae</taxon>
        <taxon>Lenarviricota</taxon>
        <taxon>Leviviricetes</taxon>
        <taxon>Norzivirales</taxon>
        <taxon>Duinviridae</taxon>
        <taxon>Beshanovirus</taxon>
        <taxon>Beshanovirus aquicola</taxon>
    </lineage>
</organism>
<sequence length="582" mass="67520">MKMNERLKRANEAIESAKHEISRIYPDDFGSSMLCLDPSSQEGTLAAHRLRSKFFRPNTKNDKRLEKEAFATWLENDHVLQDEDWINCDRSNLLYKARTWLRNNFCDVKVDFSKIEISPGETFVSAKGETSVYQKLSKRKYWTVTHDAAEDFIRLCYNNLWLKRCAKAHMRKRTKLELKKLYLYALVKKEKHIGYSVFRRLMFNDVLTIVNGSRASSVPKNNEARRFINVEALGNVILQRCVALALRSRLAQLGNDLEHGQSAHRTMIADADNATIDFSSASDSVVTSWVKWFFPPNIWKYLNRYRSFITYVGSVAHAPRKLSSMGNGFTFEVMTTMLLSIARILDQDSRVYGDDVVIHNLVARDFIETCNEINFKVNQKKTFVYSPFRESCGAFYHDSLGYLTTYEFHWCESMADFIVSANKAYLIAKDSSNPEIRRVFNNLYRALLALSPTSNIGPDHSALIKPCENPINWDSALHAMCMYDSKTFDCSTTFVVGLDSYIFCKKWRKYHENDTWTDLHTLLSDRWGLPRHHMAAISCWRFQNEQVTPSYRNCKSVFRAASYFFSLRRVKDLNRNCIVTGK</sequence>
<dbReference type="Pfam" id="PF03431">
    <property type="entry name" value="RNA_replicase_B"/>
    <property type="match status" value="1"/>
</dbReference>
<dbReference type="GO" id="GO:0000166">
    <property type="term" value="F:nucleotide binding"/>
    <property type="evidence" value="ECO:0007669"/>
    <property type="project" value="UniProtKB-KW"/>
</dbReference>
<protein>
    <recommendedName>
        <fullName evidence="1">RNA-directed RNA polymerase</fullName>
        <ecNumber evidence="1">2.7.7.48</ecNumber>
    </recommendedName>
    <alternativeName>
        <fullName evidence="7">RNA replicase beta chain</fullName>
    </alternativeName>
</protein>
<evidence type="ECO:0000256" key="5">
    <source>
        <dbReference type="ARBA" id="ARBA00022741"/>
    </source>
</evidence>
<feature type="binding site" evidence="9">
    <location>
        <position position="354"/>
    </location>
    <ligand>
        <name>Mg(2+)</name>
        <dbReference type="ChEBI" id="CHEBI:18420"/>
        <label>2</label>
    </ligand>
</feature>
<feature type="domain" description="RdRp catalytic" evidence="10">
    <location>
        <begin position="262"/>
        <end position="386"/>
    </location>
</feature>
<evidence type="ECO:0000256" key="6">
    <source>
        <dbReference type="ARBA" id="ARBA00022953"/>
    </source>
</evidence>
<keyword evidence="9" id="KW-0479">Metal-binding</keyword>
<name>A0A8S5L555_9VIRU</name>
<reference evidence="11" key="1">
    <citation type="submission" date="2020-09" db="EMBL/GenBank/DDBJ databases">
        <title>Leviviricetes taxonomy.</title>
        <authorList>
            <person name="Stockdale S.R."/>
            <person name="Callanan J."/>
            <person name="Adriaenssens E.M."/>
            <person name="Kuhn J.H."/>
            <person name="Rumnieks J."/>
            <person name="Shkoporov A."/>
            <person name="Draper L.A."/>
            <person name="Ross P."/>
            <person name="Hill C."/>
        </authorList>
    </citation>
    <scope>NUCLEOTIDE SEQUENCE</scope>
</reference>
<keyword evidence="12" id="KW-1185">Reference proteome</keyword>
<dbReference type="PROSITE" id="PS50522">
    <property type="entry name" value="RDRP_PHAGE"/>
    <property type="match status" value="1"/>
</dbReference>